<feature type="domain" description="Aminoacyl-tRNA synthetase class Ia" evidence="13">
    <location>
        <begin position="40"/>
        <end position="597"/>
    </location>
</feature>
<dbReference type="InterPro" id="IPR033705">
    <property type="entry name" value="Anticodon_Ia_Val"/>
</dbReference>
<name>A0AAT9FR66_9BACT</name>
<evidence type="ECO:0000256" key="11">
    <source>
        <dbReference type="ARBA" id="ARBA00060830"/>
    </source>
</evidence>
<dbReference type="PANTHER" id="PTHR11946">
    <property type="entry name" value="VALYL-TRNA SYNTHETASES"/>
    <property type="match status" value="1"/>
</dbReference>
<dbReference type="AlphaFoldDB" id="A0AAT9FR66"/>
<dbReference type="InterPro" id="IPR013155">
    <property type="entry name" value="M/V/L/I-tRNA-synth_anticd-bd"/>
</dbReference>
<dbReference type="InterPro" id="IPR037118">
    <property type="entry name" value="Val-tRNA_synth_C_sf"/>
</dbReference>
<evidence type="ECO:0000256" key="1">
    <source>
        <dbReference type="ARBA" id="ARBA00004496"/>
    </source>
</evidence>
<evidence type="ECO:0000256" key="8">
    <source>
        <dbReference type="ARBA" id="ARBA00023054"/>
    </source>
</evidence>
<dbReference type="InterPro" id="IPR001412">
    <property type="entry name" value="aa-tRNA-synth_I_CS"/>
</dbReference>
<dbReference type="InterPro" id="IPR014729">
    <property type="entry name" value="Rossmann-like_a/b/a_fold"/>
</dbReference>
<dbReference type="SUPFAM" id="SSF52374">
    <property type="entry name" value="Nucleotidylyl transferase"/>
    <property type="match status" value="1"/>
</dbReference>
<evidence type="ECO:0000259" key="13">
    <source>
        <dbReference type="Pfam" id="PF00133"/>
    </source>
</evidence>
<comment type="domain">
    <text evidence="12">The C-terminal coiled-coil domain is crucial for aminoacylation activity.</text>
</comment>
<feature type="domain" description="Methionyl/Valyl/Leucyl/Isoleucyl-tRNA synthetase anticodon-binding" evidence="14">
    <location>
        <begin position="644"/>
        <end position="791"/>
    </location>
</feature>
<dbReference type="CDD" id="cd07962">
    <property type="entry name" value="Anticodon_Ia_Val"/>
    <property type="match status" value="1"/>
</dbReference>
<evidence type="ECO:0000259" key="14">
    <source>
        <dbReference type="Pfam" id="PF08264"/>
    </source>
</evidence>
<dbReference type="Gene3D" id="3.40.50.620">
    <property type="entry name" value="HUPs"/>
    <property type="match status" value="2"/>
</dbReference>
<feature type="coiled-coil region" evidence="12">
    <location>
        <begin position="843"/>
        <end position="905"/>
    </location>
</feature>
<evidence type="ECO:0000259" key="15">
    <source>
        <dbReference type="Pfam" id="PF10458"/>
    </source>
</evidence>
<dbReference type="GO" id="GO:0004832">
    <property type="term" value="F:valine-tRNA ligase activity"/>
    <property type="evidence" value="ECO:0007669"/>
    <property type="project" value="UniProtKB-UniRule"/>
</dbReference>
<dbReference type="GO" id="GO:0005524">
    <property type="term" value="F:ATP binding"/>
    <property type="evidence" value="ECO:0007669"/>
    <property type="project" value="UniProtKB-UniRule"/>
</dbReference>
<dbReference type="SUPFAM" id="SSF50677">
    <property type="entry name" value="ValRS/IleRS/LeuRS editing domain"/>
    <property type="match status" value="1"/>
</dbReference>
<dbReference type="FunFam" id="1.10.287.380:FF:000001">
    <property type="entry name" value="Valine--tRNA ligase"/>
    <property type="match status" value="1"/>
</dbReference>
<dbReference type="InterPro" id="IPR002300">
    <property type="entry name" value="aa-tRNA-synth_Ia"/>
</dbReference>
<dbReference type="InterPro" id="IPR002303">
    <property type="entry name" value="Valyl-tRNA_ligase"/>
</dbReference>
<dbReference type="SUPFAM" id="SSF47323">
    <property type="entry name" value="Anticodon-binding domain of a subclass of class I aminoacyl-tRNA synthetases"/>
    <property type="match status" value="1"/>
</dbReference>
<dbReference type="Pfam" id="PF08264">
    <property type="entry name" value="Anticodon_1"/>
    <property type="match status" value="1"/>
</dbReference>
<dbReference type="SUPFAM" id="SSF46589">
    <property type="entry name" value="tRNA-binding arm"/>
    <property type="match status" value="1"/>
</dbReference>
<organism evidence="16">
    <name type="scientific">Oceaniferula spumae</name>
    <dbReference type="NCBI Taxonomy" id="2979115"/>
    <lineage>
        <taxon>Bacteria</taxon>
        <taxon>Pseudomonadati</taxon>
        <taxon>Verrucomicrobiota</taxon>
        <taxon>Verrucomicrobiia</taxon>
        <taxon>Verrucomicrobiales</taxon>
        <taxon>Verrucomicrobiaceae</taxon>
        <taxon>Oceaniferula</taxon>
    </lineage>
</organism>
<dbReference type="Gene3D" id="1.10.287.380">
    <property type="entry name" value="Valyl-tRNA synthetase, C-terminal domain"/>
    <property type="match status" value="1"/>
</dbReference>
<keyword evidence="8 12" id="KW-0175">Coiled coil</keyword>
<dbReference type="InterPro" id="IPR009008">
    <property type="entry name" value="Val/Leu/Ile-tRNA-synth_edit"/>
</dbReference>
<evidence type="ECO:0000313" key="16">
    <source>
        <dbReference type="EMBL" id="BDS08530.1"/>
    </source>
</evidence>
<sequence>MEINAPQLPLPFTKVTTFGRTRAMSELPKAYEPQAVEKNWYAAWLENQCFSADPSSEKEGYSIVIPPPNVTGILHLGHVLNNTIQDILARRARQEGKEVLWLPGTDHAGIATQTKVEKQLREEEGKTRRDVGREAFLERVWDWKDKHGGIIIQQLKRLGCSCDWDRERFTMDEDYSDQVSEVFSKLFNDGLIYRGKRMVNWCPVSLTALSDEEVISKPQQSKLYFMKYELVDAPGEYMEISTTRPETLMGDVAVAVNPNDERYTALIGKKVRRPFPAAEIPIIADDHVDVEFGTGALKITPAHDKADFEIGLRHDLEIIDTLHADGTINCPDCPDLDGLDRFVARKKAAQKLEDLGLLIKVEEYENNVGYSERADVPIEPRISMQWFLKYPATEETAEAVAKGDIQYRPARWAKTHANWMDNIQDWCISRQLWWGHQIPVWYRKEKSEALLAAESLDVADMQADDIYVGAEPPSDPENWVRDEDVMDTWFSSWLWPFATMSEEEQKKFYPTTDLVTGPDIIFFWVARMIMAGFYFKQEIPFKNVFFTSIIRDNQGRKMSKQLGNSPDPLDLMDEYGADGLRFGLLRTAPVGADVRFDEALVAEGRNFANKLYNACRFRQMSGVDAVSSDLLSDISGLRPYHIDIARKVDQLAVNQEKAYAEYKFNEVGQQLYDFLWSEFCDKFLEAVKGDLRDSASPEARETTIAVFDAVMSRYLQLLHPYMPHITEELSARMGYVSKGEFLIQKALPSNALVSGQEDAAVQAEAIYATAGRMRNLKAEYNVGARKDVKFIIIKATDWLAAEADVLGLLAGGEIEILDSYDAPKGTPAAVTDVGEVYLPLEGLIDVEAEKSRLDKEIAKVEIEVKKCDGKLSNSAFVDKAPAELVDREKARREEWSQKLSQLQEMRSAL</sequence>
<feature type="short sequence motif" description="'HIGH' region" evidence="12">
    <location>
        <begin position="68"/>
        <end position="78"/>
    </location>
</feature>
<dbReference type="PROSITE" id="PS00178">
    <property type="entry name" value="AA_TRNA_LIGASE_I"/>
    <property type="match status" value="1"/>
</dbReference>
<evidence type="ECO:0000256" key="7">
    <source>
        <dbReference type="ARBA" id="ARBA00022917"/>
    </source>
</evidence>
<protein>
    <recommendedName>
        <fullName evidence="12">Valine--tRNA ligase</fullName>
        <ecNumber evidence="12">6.1.1.9</ecNumber>
    </recommendedName>
    <alternativeName>
        <fullName evidence="12">Valyl-tRNA synthetase</fullName>
        <shortName evidence="12">ValRS</shortName>
    </alternativeName>
</protein>
<dbReference type="EMBL" id="AP026866">
    <property type="protein sequence ID" value="BDS08530.1"/>
    <property type="molecule type" value="Genomic_DNA"/>
</dbReference>
<keyword evidence="7 12" id="KW-0648">Protein biosynthesis</keyword>
<dbReference type="Pfam" id="PF10458">
    <property type="entry name" value="Val_tRNA-synt_C"/>
    <property type="match status" value="1"/>
</dbReference>
<dbReference type="GO" id="GO:0002161">
    <property type="term" value="F:aminoacyl-tRNA deacylase activity"/>
    <property type="evidence" value="ECO:0007669"/>
    <property type="project" value="InterPro"/>
</dbReference>
<gene>
    <name evidence="12 16" type="primary">valS</name>
    <name evidence="16" type="ORF">NT6N_35700</name>
</gene>
<evidence type="ECO:0000256" key="3">
    <source>
        <dbReference type="ARBA" id="ARBA00022490"/>
    </source>
</evidence>
<dbReference type="CDD" id="cd00817">
    <property type="entry name" value="ValRS_core"/>
    <property type="match status" value="1"/>
</dbReference>
<dbReference type="InterPro" id="IPR010978">
    <property type="entry name" value="tRNA-bd_arm"/>
</dbReference>
<dbReference type="InterPro" id="IPR009080">
    <property type="entry name" value="tRNAsynth_Ia_anticodon-bd"/>
</dbReference>
<evidence type="ECO:0000256" key="2">
    <source>
        <dbReference type="ARBA" id="ARBA00011245"/>
    </source>
</evidence>
<comment type="subcellular location">
    <subcellularLocation>
        <location evidence="1 12">Cytoplasm</location>
    </subcellularLocation>
</comment>
<comment type="function">
    <text evidence="12">Catalyzes the attachment of valine to tRNA(Val). As ValRS can inadvertently accommodate and process structurally similar amino acids such as threonine, to avoid such errors, it has a 'posttransfer' editing activity that hydrolyzes mischarged Thr-tRNA(Val) in a tRNA-dependent manner.</text>
</comment>
<keyword evidence="6 12" id="KW-0067">ATP-binding</keyword>
<evidence type="ECO:0000256" key="12">
    <source>
        <dbReference type="HAMAP-Rule" id="MF_02004"/>
    </source>
</evidence>
<dbReference type="Gene3D" id="3.90.740.10">
    <property type="entry name" value="Valyl/Leucyl/Isoleucyl-tRNA synthetase, editing domain"/>
    <property type="match status" value="1"/>
</dbReference>
<dbReference type="KEGG" id="osu:NT6N_35700"/>
<dbReference type="InterPro" id="IPR019499">
    <property type="entry name" value="Val-tRNA_synth_tRNA-bd"/>
</dbReference>
<dbReference type="HAMAP" id="MF_02004">
    <property type="entry name" value="Val_tRNA_synth_type1"/>
    <property type="match status" value="1"/>
</dbReference>
<keyword evidence="3 12" id="KW-0963">Cytoplasm</keyword>
<dbReference type="Gene3D" id="1.10.730.10">
    <property type="entry name" value="Isoleucyl-tRNA Synthetase, Domain 1"/>
    <property type="match status" value="1"/>
</dbReference>
<dbReference type="FunFam" id="3.40.50.620:FF:000032">
    <property type="entry name" value="Valine--tRNA ligase"/>
    <property type="match status" value="1"/>
</dbReference>
<comment type="subunit">
    <text evidence="2 12">Monomer.</text>
</comment>
<evidence type="ECO:0000256" key="10">
    <source>
        <dbReference type="ARBA" id="ARBA00047552"/>
    </source>
</evidence>
<reference evidence="16" key="1">
    <citation type="submission" date="2024-07" db="EMBL/GenBank/DDBJ databases">
        <title>Complete genome sequence of Verrucomicrobiaceae bacterium NT6N.</title>
        <authorList>
            <person name="Huang C."/>
            <person name="Takami H."/>
            <person name="Hamasaki K."/>
        </authorList>
    </citation>
    <scope>NUCLEOTIDE SEQUENCE</scope>
    <source>
        <strain evidence="16">NT6N</strain>
    </source>
</reference>
<accession>A0AAT9FR66</accession>
<dbReference type="PANTHER" id="PTHR11946:SF93">
    <property type="entry name" value="VALINE--TRNA LIGASE, CHLOROPLASTIC_MITOCHONDRIAL 2"/>
    <property type="match status" value="1"/>
</dbReference>
<comment type="caution">
    <text evidence="12">Lacks conserved residue(s) required for the propagation of feature annotation.</text>
</comment>
<evidence type="ECO:0000256" key="5">
    <source>
        <dbReference type="ARBA" id="ARBA00022741"/>
    </source>
</evidence>
<dbReference type="GO" id="GO:0006438">
    <property type="term" value="P:valyl-tRNA aminoacylation"/>
    <property type="evidence" value="ECO:0007669"/>
    <property type="project" value="UniProtKB-UniRule"/>
</dbReference>
<dbReference type="NCBIfam" id="TIGR00422">
    <property type="entry name" value="valS"/>
    <property type="match status" value="1"/>
</dbReference>
<proteinExistence type="inferred from homology"/>
<evidence type="ECO:0000256" key="9">
    <source>
        <dbReference type="ARBA" id="ARBA00023146"/>
    </source>
</evidence>
<keyword evidence="4 12" id="KW-0436">Ligase</keyword>
<evidence type="ECO:0000256" key="4">
    <source>
        <dbReference type="ARBA" id="ARBA00022598"/>
    </source>
</evidence>
<feature type="binding site" evidence="12">
    <location>
        <position position="560"/>
    </location>
    <ligand>
        <name>ATP</name>
        <dbReference type="ChEBI" id="CHEBI:30616"/>
    </ligand>
</feature>
<feature type="domain" description="Valyl-tRNA synthetase tRNA-binding arm" evidence="15">
    <location>
        <begin position="845"/>
        <end position="908"/>
    </location>
</feature>
<keyword evidence="5 12" id="KW-0547">Nucleotide-binding</keyword>
<dbReference type="GO" id="GO:0005829">
    <property type="term" value="C:cytosol"/>
    <property type="evidence" value="ECO:0007669"/>
    <property type="project" value="TreeGrafter"/>
</dbReference>
<comment type="domain">
    <text evidence="12">ValRS has two distinct active sites: one for aminoacylation and one for editing. The misactivated threonine is translocated from the active site to the editing site.</text>
</comment>
<evidence type="ECO:0000256" key="6">
    <source>
        <dbReference type="ARBA" id="ARBA00022840"/>
    </source>
</evidence>
<dbReference type="NCBIfam" id="NF004349">
    <property type="entry name" value="PRK05729.1"/>
    <property type="match status" value="1"/>
</dbReference>
<comment type="similarity">
    <text evidence="11 12">Belongs to the class-I aminoacyl-tRNA synthetase family. ValS type 1 subfamily.</text>
</comment>
<comment type="catalytic activity">
    <reaction evidence="10 12">
        <text>tRNA(Val) + L-valine + ATP = L-valyl-tRNA(Val) + AMP + diphosphate</text>
        <dbReference type="Rhea" id="RHEA:10704"/>
        <dbReference type="Rhea" id="RHEA-COMP:9672"/>
        <dbReference type="Rhea" id="RHEA-COMP:9708"/>
        <dbReference type="ChEBI" id="CHEBI:30616"/>
        <dbReference type="ChEBI" id="CHEBI:33019"/>
        <dbReference type="ChEBI" id="CHEBI:57762"/>
        <dbReference type="ChEBI" id="CHEBI:78442"/>
        <dbReference type="ChEBI" id="CHEBI:78537"/>
        <dbReference type="ChEBI" id="CHEBI:456215"/>
        <dbReference type="EC" id="6.1.1.9"/>
    </reaction>
</comment>
<dbReference type="Pfam" id="PF00133">
    <property type="entry name" value="tRNA-synt_1"/>
    <property type="match status" value="1"/>
</dbReference>
<dbReference type="EC" id="6.1.1.9" evidence="12"/>
<keyword evidence="9 12" id="KW-0030">Aminoacyl-tRNA synthetase</keyword>
<dbReference type="PRINTS" id="PR00986">
    <property type="entry name" value="TRNASYNTHVAL"/>
</dbReference>